<organism evidence="7">
    <name type="scientific">Cacopsylla melanoneura</name>
    <dbReference type="NCBI Taxonomy" id="428564"/>
    <lineage>
        <taxon>Eukaryota</taxon>
        <taxon>Metazoa</taxon>
        <taxon>Ecdysozoa</taxon>
        <taxon>Arthropoda</taxon>
        <taxon>Hexapoda</taxon>
        <taxon>Insecta</taxon>
        <taxon>Pterygota</taxon>
        <taxon>Neoptera</taxon>
        <taxon>Paraneoptera</taxon>
        <taxon>Hemiptera</taxon>
        <taxon>Sternorrhyncha</taxon>
        <taxon>Psylloidea</taxon>
        <taxon>Psyllidae</taxon>
        <taxon>Psyllinae</taxon>
        <taxon>Cacopsylla</taxon>
    </lineage>
</organism>
<keyword evidence="5" id="KW-0472">Membrane</keyword>
<keyword evidence="6" id="KW-0999">Mitochondrion inner membrane</keyword>
<dbReference type="InterPro" id="IPR002994">
    <property type="entry name" value="Surf1/Shy1"/>
</dbReference>
<evidence type="ECO:0000256" key="1">
    <source>
        <dbReference type="ARBA" id="ARBA00004370"/>
    </source>
</evidence>
<dbReference type="PROSITE" id="PS50895">
    <property type="entry name" value="SURF1"/>
    <property type="match status" value="1"/>
</dbReference>
<dbReference type="Pfam" id="PF02104">
    <property type="entry name" value="SURF1"/>
    <property type="match status" value="1"/>
</dbReference>
<dbReference type="EMBL" id="HBUF01036518">
    <property type="protein sequence ID" value="CAG6616676.1"/>
    <property type="molecule type" value="Transcribed_RNA"/>
</dbReference>
<accession>A0A8D8LX91</accession>
<dbReference type="AlphaFoldDB" id="A0A8D8LX91"/>
<sequence>MANCKTGLQFGIKILRRSLHTSPRTSRYIRQSELLKGNKESPVLKYAFLSIPVTTLGLGLWQISRLKWKESLIEELQIKTNLPTINLPEDLSELNDLEYRRARVKGRFDHSREMYLGPRSFLKGGDSTSTGGLMSPGAGGKSGYYVITPFILSDRNLEILVNRGWVPQDQKNPATRKQGQVTQEIILEGIVRHTEPRPNFVPKYQGGNMWSYRNLSEMSTVMGTSPVYLDACVDSDVPGGPIGGQTRITLRNEHLSYILTWLGISAGSSVLWWKKFVK</sequence>
<evidence type="ECO:0000256" key="3">
    <source>
        <dbReference type="ARBA" id="ARBA00022692"/>
    </source>
</evidence>
<evidence type="ECO:0000256" key="6">
    <source>
        <dbReference type="RuleBase" id="RU363076"/>
    </source>
</evidence>
<keyword evidence="4" id="KW-1133">Transmembrane helix</keyword>
<comment type="function">
    <text evidence="6">Probably involved in the biogenesis of the COX complex.</text>
</comment>
<evidence type="ECO:0000256" key="5">
    <source>
        <dbReference type="ARBA" id="ARBA00023136"/>
    </source>
</evidence>
<comment type="similarity">
    <text evidence="2 6">Belongs to the SURF1 family.</text>
</comment>
<proteinExistence type="inferred from homology"/>
<dbReference type="PANTHER" id="PTHR23427:SF2">
    <property type="entry name" value="SURFEIT LOCUS PROTEIN 1"/>
    <property type="match status" value="1"/>
</dbReference>
<evidence type="ECO:0000313" key="7">
    <source>
        <dbReference type="EMBL" id="CAG6616678.1"/>
    </source>
</evidence>
<keyword evidence="6" id="KW-0496">Mitochondrion</keyword>
<keyword evidence="3" id="KW-0812">Transmembrane</keyword>
<name>A0A8D8LX91_9HEMI</name>
<dbReference type="GO" id="GO:0033617">
    <property type="term" value="P:mitochondrial respiratory chain complex IV assembly"/>
    <property type="evidence" value="ECO:0007669"/>
    <property type="project" value="TreeGrafter"/>
</dbReference>
<protein>
    <recommendedName>
        <fullName evidence="6">SURF1-like protein</fullName>
    </recommendedName>
</protein>
<reference evidence="7" key="1">
    <citation type="submission" date="2021-05" db="EMBL/GenBank/DDBJ databases">
        <authorList>
            <person name="Alioto T."/>
            <person name="Alioto T."/>
            <person name="Gomez Garrido J."/>
        </authorList>
    </citation>
    <scope>NUCLEOTIDE SEQUENCE</scope>
</reference>
<evidence type="ECO:0000256" key="2">
    <source>
        <dbReference type="ARBA" id="ARBA00007165"/>
    </source>
</evidence>
<evidence type="ECO:0000256" key="4">
    <source>
        <dbReference type="ARBA" id="ARBA00022989"/>
    </source>
</evidence>
<dbReference type="EMBL" id="HBUF01036520">
    <property type="protein sequence ID" value="CAG6616678.1"/>
    <property type="molecule type" value="Transcribed_RNA"/>
</dbReference>
<dbReference type="CDD" id="cd06662">
    <property type="entry name" value="SURF1"/>
    <property type="match status" value="1"/>
</dbReference>
<comment type="subcellular location">
    <subcellularLocation>
        <location evidence="1">Membrane</location>
    </subcellularLocation>
    <subcellularLocation>
        <location evidence="6">Mitochondrion inner membrane</location>
        <topology evidence="6">Multi-pass membrane protein</topology>
    </subcellularLocation>
</comment>
<dbReference type="GO" id="GO:0005743">
    <property type="term" value="C:mitochondrial inner membrane"/>
    <property type="evidence" value="ECO:0007669"/>
    <property type="project" value="UniProtKB-SubCell"/>
</dbReference>
<dbReference type="PANTHER" id="PTHR23427">
    <property type="entry name" value="SURFEIT LOCUS PROTEIN"/>
    <property type="match status" value="1"/>
</dbReference>
<dbReference type="InterPro" id="IPR045214">
    <property type="entry name" value="Surf1/Surf4"/>
</dbReference>